<reference evidence="1" key="1">
    <citation type="submission" date="2018-03" db="EMBL/GenBank/DDBJ databases">
        <authorList>
            <person name="Guldener U."/>
        </authorList>
    </citation>
    <scope>NUCLEOTIDE SEQUENCE</scope>
</reference>
<proteinExistence type="predicted"/>
<dbReference type="InterPro" id="IPR038765">
    <property type="entry name" value="Papain-like_cys_pep_sf"/>
</dbReference>
<evidence type="ECO:0000313" key="1">
    <source>
        <dbReference type="EMBL" id="SPO06537.1"/>
    </source>
</evidence>
<comment type="caution">
    <text evidence="1">The sequence shown here is derived from an EMBL/GenBank/DDBJ whole genome shotgun (WGS) entry which is preliminary data.</text>
</comment>
<evidence type="ECO:0000313" key="2">
    <source>
        <dbReference type="Proteomes" id="UP001187682"/>
    </source>
</evidence>
<sequence length="430" mass="49944">MPQQERDHWCHSGFMRIVDPPAGGRTFQGTRVWPPEAATLIFGGQIKTTPPHWGHALLRPPRYWDSRRTFCEPCVIPEWEKYPLVQKLIGSDILPDGDFQAFAQSLYDLDYYADNHMPLCHREVIAGLILMTLANPRSAWVRFVVQLLRFAPPPDSEYREGHWTVAIWDKLSRELYHFDASGGRDNRYDLFDRVEDAWKRLLADLDDDEGFAIIQAPQDQQGDFECGYLTIHNTYNFFRRPDEGSSWGSEDYWAWEESYPESRVAEMRNEYMQGIRADIYSFFGYPVDFPLNPHHPLCLRMSVEAIKEGRASGRWVTWYDNPRTPSKPQQKVLKCTQVGSRCQGQTGGRGDVSARKFAYEAQEPEYWHTPYKEEDEGCRAQPEARYPCIFKSTLGWARPKEEDRIITEVRATVSPAKDIDLVHDFAECKL</sequence>
<dbReference type="Proteomes" id="UP001187682">
    <property type="component" value="Unassembled WGS sequence"/>
</dbReference>
<dbReference type="SUPFAM" id="SSF54001">
    <property type="entry name" value="Cysteine proteinases"/>
    <property type="match status" value="1"/>
</dbReference>
<name>A0AAE8N7X2_9PEZI</name>
<dbReference type="EMBL" id="ONZQ02000016">
    <property type="protein sequence ID" value="SPO06537.1"/>
    <property type="molecule type" value="Genomic_DNA"/>
</dbReference>
<protein>
    <submittedName>
        <fullName evidence="1">Uncharacterized protein</fullName>
    </submittedName>
</protein>
<organism evidence="1 2">
    <name type="scientific">Cephalotrichum gorgonifer</name>
    <dbReference type="NCBI Taxonomy" id="2041049"/>
    <lineage>
        <taxon>Eukaryota</taxon>
        <taxon>Fungi</taxon>
        <taxon>Dikarya</taxon>
        <taxon>Ascomycota</taxon>
        <taxon>Pezizomycotina</taxon>
        <taxon>Sordariomycetes</taxon>
        <taxon>Hypocreomycetidae</taxon>
        <taxon>Microascales</taxon>
        <taxon>Microascaceae</taxon>
        <taxon>Cephalotrichum</taxon>
    </lineage>
</organism>
<dbReference type="Gene3D" id="3.40.395.10">
    <property type="entry name" value="Adenoviral Proteinase, Chain A"/>
    <property type="match status" value="1"/>
</dbReference>
<accession>A0AAE8N7X2</accession>
<keyword evidence="2" id="KW-1185">Reference proteome</keyword>
<gene>
    <name evidence="1" type="ORF">DNG_09227</name>
</gene>
<dbReference type="AlphaFoldDB" id="A0AAE8N7X2"/>